<keyword evidence="3" id="KW-0862">Zinc</keyword>
<name>A0AAW2FIE5_9HYME</name>
<dbReference type="InterPro" id="IPR017907">
    <property type="entry name" value="Znf_RING_CS"/>
</dbReference>
<dbReference type="Proteomes" id="UP001430953">
    <property type="component" value="Unassembled WGS sequence"/>
</dbReference>
<comment type="caution">
    <text evidence="4">The sequence shown here is derived from an EMBL/GenBank/DDBJ whole genome shotgun (WGS) entry which is preliminary data.</text>
</comment>
<evidence type="ECO:0000313" key="5">
    <source>
        <dbReference type="Proteomes" id="UP001430953"/>
    </source>
</evidence>
<keyword evidence="1" id="KW-0479">Metal-binding</keyword>
<protein>
    <recommendedName>
        <fullName evidence="6">Zinc finger protein</fullName>
    </recommendedName>
</protein>
<organism evidence="4 5">
    <name type="scientific">Cardiocondyla obscurior</name>
    <dbReference type="NCBI Taxonomy" id="286306"/>
    <lineage>
        <taxon>Eukaryota</taxon>
        <taxon>Metazoa</taxon>
        <taxon>Ecdysozoa</taxon>
        <taxon>Arthropoda</taxon>
        <taxon>Hexapoda</taxon>
        <taxon>Insecta</taxon>
        <taxon>Pterygota</taxon>
        <taxon>Neoptera</taxon>
        <taxon>Endopterygota</taxon>
        <taxon>Hymenoptera</taxon>
        <taxon>Apocrita</taxon>
        <taxon>Aculeata</taxon>
        <taxon>Formicoidea</taxon>
        <taxon>Formicidae</taxon>
        <taxon>Myrmicinae</taxon>
        <taxon>Cardiocondyla</taxon>
    </lineage>
</organism>
<keyword evidence="5" id="KW-1185">Reference proteome</keyword>
<evidence type="ECO:0008006" key="6">
    <source>
        <dbReference type="Google" id="ProtNLM"/>
    </source>
</evidence>
<gene>
    <name evidence="4" type="ORF">PUN28_010432</name>
</gene>
<evidence type="ECO:0000313" key="4">
    <source>
        <dbReference type="EMBL" id="KAL0114893.1"/>
    </source>
</evidence>
<keyword evidence="2" id="KW-0863">Zinc-finger</keyword>
<evidence type="ECO:0000256" key="2">
    <source>
        <dbReference type="ARBA" id="ARBA00022771"/>
    </source>
</evidence>
<proteinExistence type="predicted"/>
<dbReference type="GO" id="GO:0008270">
    <property type="term" value="F:zinc ion binding"/>
    <property type="evidence" value="ECO:0007669"/>
    <property type="project" value="UniProtKB-KW"/>
</dbReference>
<dbReference type="EMBL" id="JADYXP020000010">
    <property type="protein sequence ID" value="KAL0114893.1"/>
    <property type="molecule type" value="Genomic_DNA"/>
</dbReference>
<dbReference type="AlphaFoldDB" id="A0AAW2FIE5"/>
<reference evidence="4 5" key="1">
    <citation type="submission" date="2023-03" db="EMBL/GenBank/DDBJ databases">
        <title>High recombination rates correlate with genetic variation in Cardiocondyla obscurior ants.</title>
        <authorList>
            <person name="Errbii M."/>
        </authorList>
    </citation>
    <scope>NUCLEOTIDE SEQUENCE [LARGE SCALE GENOMIC DNA]</scope>
    <source>
        <strain evidence="4">Alpha-2009</strain>
        <tissue evidence="4">Whole body</tissue>
    </source>
</reference>
<accession>A0AAW2FIE5</accession>
<dbReference type="PROSITE" id="PS00518">
    <property type="entry name" value="ZF_RING_1"/>
    <property type="match status" value="1"/>
</dbReference>
<sequence>MICRDFFLRVCNRKSCRLKHCLIAYNSSLCNKSPTCSFTHLTTVELDDFHHNVRPLPINVSFELKRLAVLMRQSHPIQLREHCCAKFFIGECIWPCYSCDTATRKNDNRWVRCQNCWLLATDDIKALDCGHIYCSFCMNVLPFNIDGALPIYCCARCKNWEKVFVLYNTN</sequence>
<evidence type="ECO:0000256" key="3">
    <source>
        <dbReference type="ARBA" id="ARBA00022833"/>
    </source>
</evidence>
<evidence type="ECO:0000256" key="1">
    <source>
        <dbReference type="ARBA" id="ARBA00022723"/>
    </source>
</evidence>